<evidence type="ECO:0000313" key="4">
    <source>
        <dbReference type="EMBL" id="OKL60584.1"/>
    </source>
</evidence>
<feature type="active site" description="Proton donor/acceptor" evidence="2">
    <location>
        <position position="148"/>
    </location>
</feature>
<dbReference type="InterPro" id="IPR002220">
    <property type="entry name" value="DapA-like"/>
</dbReference>
<proteinExistence type="inferred from homology"/>
<feature type="active site" description="Schiff-base intermediate with substrate" evidence="2">
    <location>
        <position position="177"/>
    </location>
</feature>
<sequence>MTTARTPLRPGVYCPTVTFFHPDTEELDTPSIRKHAVRLAKAGLVGLVTMGSNGEAVHLTRQERATVTRETRAALDDAGYQNVPIIAGASEQSVRGTVELAQECAAAGAEYILTVPPSYYRYAVGNDESIYEFFTAVADQSPLPVILYNYPGAVAGIDMDSDLIIRISQHPNIVGTKFTCANTGKLTRVARALNAITPTAPFPVKENTTTLKPTANHPYVAFGGIADFTLQTLISGGSAIIVGGANVIPRTCVQIFNLWSEGKIAEAFELQKVLSDGDWVLTKSAIPGTKHAIQLFYGYGGYPRRPLRRLNEASAKDLEGKLQEIMGVETGLPDFA</sequence>
<dbReference type="AlphaFoldDB" id="A0A1Q5Q8Z3"/>
<evidence type="ECO:0000256" key="3">
    <source>
        <dbReference type="PIRSR" id="PIRSR001365-2"/>
    </source>
</evidence>
<dbReference type="GeneID" id="31003863"/>
<dbReference type="CDD" id="cd00408">
    <property type="entry name" value="DHDPS-like"/>
    <property type="match status" value="1"/>
</dbReference>
<dbReference type="Pfam" id="PF00701">
    <property type="entry name" value="DHDPS"/>
    <property type="match status" value="1"/>
</dbReference>
<dbReference type="GO" id="GO:0008840">
    <property type="term" value="F:4-hydroxy-tetrahydrodipicolinate synthase activity"/>
    <property type="evidence" value="ECO:0007669"/>
    <property type="project" value="TreeGrafter"/>
</dbReference>
<dbReference type="PANTHER" id="PTHR12128:SF24">
    <property type="entry name" value="DIHYDRODIPICOLINATE SYNTHETASE FAMILY PROTEIN (AFU_ORTHOLOGUE AFUA_3G11920)"/>
    <property type="match status" value="1"/>
</dbReference>
<evidence type="ECO:0000313" key="5">
    <source>
        <dbReference type="Proteomes" id="UP000214365"/>
    </source>
</evidence>
<dbReference type="Proteomes" id="UP000214365">
    <property type="component" value="Unassembled WGS sequence"/>
</dbReference>
<reference evidence="4 5" key="1">
    <citation type="submission" date="2015-06" db="EMBL/GenBank/DDBJ databases">
        <title>Talaromyces atroroseus IBT 11181 draft genome.</title>
        <authorList>
            <person name="Rasmussen K.B."/>
            <person name="Rasmussen S."/>
            <person name="Petersen B."/>
            <person name="Sicheritz-Ponten T."/>
            <person name="Mortensen U.H."/>
            <person name="Thrane U."/>
        </authorList>
    </citation>
    <scope>NUCLEOTIDE SEQUENCE [LARGE SCALE GENOMIC DNA]</scope>
    <source>
        <strain evidence="4 5">IBT 11181</strain>
    </source>
</reference>
<dbReference type="EMBL" id="LFMY01000005">
    <property type="protein sequence ID" value="OKL60584.1"/>
    <property type="molecule type" value="Genomic_DNA"/>
</dbReference>
<name>A0A1Q5Q8Z3_TALAT</name>
<comment type="caution">
    <text evidence="4">The sequence shown here is derived from an EMBL/GenBank/DDBJ whole genome shotgun (WGS) entry which is preliminary data.</text>
</comment>
<comment type="similarity">
    <text evidence="1">Belongs to the DapA family.</text>
</comment>
<keyword evidence="5" id="KW-1185">Reference proteome</keyword>
<evidence type="ECO:0000256" key="1">
    <source>
        <dbReference type="PIRNR" id="PIRNR001365"/>
    </source>
</evidence>
<accession>A0A1Q5Q8Z3</accession>
<dbReference type="SMART" id="SM01130">
    <property type="entry name" value="DHDPS"/>
    <property type="match status" value="1"/>
</dbReference>
<organism evidence="4 5">
    <name type="scientific">Talaromyces atroroseus</name>
    <dbReference type="NCBI Taxonomy" id="1441469"/>
    <lineage>
        <taxon>Eukaryota</taxon>
        <taxon>Fungi</taxon>
        <taxon>Dikarya</taxon>
        <taxon>Ascomycota</taxon>
        <taxon>Pezizomycotina</taxon>
        <taxon>Eurotiomycetes</taxon>
        <taxon>Eurotiomycetidae</taxon>
        <taxon>Eurotiales</taxon>
        <taxon>Trichocomaceae</taxon>
        <taxon>Talaromyces</taxon>
        <taxon>Talaromyces sect. Trachyspermi</taxon>
    </lineage>
</organism>
<dbReference type="OrthoDB" id="191315at2759"/>
<feature type="binding site" evidence="3">
    <location>
        <position position="241"/>
    </location>
    <ligand>
        <name>pyruvate</name>
        <dbReference type="ChEBI" id="CHEBI:15361"/>
    </ligand>
</feature>
<evidence type="ECO:0000256" key="2">
    <source>
        <dbReference type="PIRSR" id="PIRSR001365-1"/>
    </source>
</evidence>
<dbReference type="PANTHER" id="PTHR12128">
    <property type="entry name" value="DIHYDRODIPICOLINATE SYNTHASE"/>
    <property type="match status" value="1"/>
</dbReference>
<gene>
    <name evidence="4" type="ORF">UA08_04108</name>
</gene>
<dbReference type="SUPFAM" id="SSF51569">
    <property type="entry name" value="Aldolase"/>
    <property type="match status" value="1"/>
</dbReference>
<dbReference type="STRING" id="1441469.A0A1Q5Q8Z3"/>
<dbReference type="RefSeq" id="XP_020120705.1">
    <property type="nucleotide sequence ID" value="XM_020266394.1"/>
</dbReference>
<keyword evidence="1" id="KW-0456">Lyase</keyword>
<dbReference type="PIRSF" id="PIRSF001365">
    <property type="entry name" value="DHDPS"/>
    <property type="match status" value="1"/>
</dbReference>
<dbReference type="PRINTS" id="PR00146">
    <property type="entry name" value="DHPICSNTHASE"/>
</dbReference>
<dbReference type="Gene3D" id="3.20.20.70">
    <property type="entry name" value="Aldolase class I"/>
    <property type="match status" value="1"/>
</dbReference>
<protein>
    <submittedName>
        <fullName evidence="4">L-threo-3-deoxy-hexylosonate aldolase</fullName>
    </submittedName>
</protein>
<dbReference type="InterPro" id="IPR013785">
    <property type="entry name" value="Aldolase_TIM"/>
</dbReference>